<dbReference type="InterPro" id="IPR001135">
    <property type="entry name" value="NADH_Q_OxRdtase_suD"/>
</dbReference>
<dbReference type="SUPFAM" id="SSF56762">
    <property type="entry name" value="HydB/Nqo4-like"/>
    <property type="match status" value="1"/>
</dbReference>
<dbReference type="GO" id="GO:0048038">
    <property type="term" value="F:quinone binding"/>
    <property type="evidence" value="ECO:0007669"/>
    <property type="project" value="InterPro"/>
</dbReference>
<feature type="region of interest" description="Disordered" evidence="1">
    <location>
        <begin position="416"/>
        <end position="438"/>
    </location>
</feature>
<name>A0A365TI34_9GAMM</name>
<evidence type="ECO:0000259" key="2">
    <source>
        <dbReference type="Pfam" id="PF00346"/>
    </source>
</evidence>
<protein>
    <recommendedName>
        <fullName evidence="2">NADH-quinone oxidoreductase subunit D domain-containing protein</fullName>
    </recommendedName>
</protein>
<organism evidence="3 4">
    <name type="scientific">Vreelandella sulfidaeris</name>
    <dbReference type="NCBI Taxonomy" id="115553"/>
    <lineage>
        <taxon>Bacteria</taxon>
        <taxon>Pseudomonadati</taxon>
        <taxon>Pseudomonadota</taxon>
        <taxon>Gammaproteobacteria</taxon>
        <taxon>Oceanospirillales</taxon>
        <taxon>Halomonadaceae</taxon>
        <taxon>Vreelandella</taxon>
    </lineage>
</organism>
<comment type="caution">
    <text evidence="3">The sequence shown here is derived from an EMBL/GenBank/DDBJ whole genome shotgun (WGS) entry which is preliminary data.</text>
</comment>
<proteinExistence type="predicted"/>
<dbReference type="InterPro" id="IPR029014">
    <property type="entry name" value="NiFe-Hase_large"/>
</dbReference>
<gene>
    <name evidence="3" type="ORF">DQ400_19305</name>
</gene>
<evidence type="ECO:0000256" key="1">
    <source>
        <dbReference type="SAM" id="MobiDB-lite"/>
    </source>
</evidence>
<dbReference type="GO" id="GO:0016651">
    <property type="term" value="F:oxidoreductase activity, acting on NAD(P)H"/>
    <property type="evidence" value="ECO:0007669"/>
    <property type="project" value="InterPro"/>
</dbReference>
<dbReference type="GO" id="GO:0051287">
    <property type="term" value="F:NAD binding"/>
    <property type="evidence" value="ECO:0007669"/>
    <property type="project" value="InterPro"/>
</dbReference>
<dbReference type="EMBL" id="QNTU01000023">
    <property type="protein sequence ID" value="RBI65170.1"/>
    <property type="molecule type" value="Genomic_DNA"/>
</dbReference>
<dbReference type="Proteomes" id="UP000252204">
    <property type="component" value="Unassembled WGS sequence"/>
</dbReference>
<dbReference type="Gene3D" id="1.10.645.10">
    <property type="entry name" value="Cytochrome-c3 Hydrogenase, chain B"/>
    <property type="match status" value="1"/>
</dbReference>
<evidence type="ECO:0000313" key="4">
    <source>
        <dbReference type="Proteomes" id="UP000252204"/>
    </source>
</evidence>
<reference evidence="4" key="1">
    <citation type="submission" date="2018-06" db="EMBL/GenBank/DDBJ databases">
        <title>Whole genome sequencing of four bacterial strains from South Shetland trench revealing bio-synthetic gene clusters.</title>
        <authorList>
            <person name="Abdel-Mageed W.M."/>
            <person name="Lehri B."/>
            <person name="Jarmusch S."/>
            <person name="Miranda K."/>
            <person name="Goodfellow M."/>
            <person name="Jaspars M."/>
            <person name="Karlyshev A.V."/>
        </authorList>
    </citation>
    <scope>NUCLEOTIDE SEQUENCE [LARGE SCALE GENOMIC DNA]</scope>
    <source>
        <strain evidence="4">SST4</strain>
    </source>
</reference>
<evidence type="ECO:0000313" key="3">
    <source>
        <dbReference type="EMBL" id="RBI65170.1"/>
    </source>
</evidence>
<dbReference type="RefSeq" id="WP_113271258.1">
    <property type="nucleotide sequence ID" value="NZ_QNTU01000023.1"/>
</dbReference>
<dbReference type="AlphaFoldDB" id="A0A365TI34"/>
<feature type="region of interest" description="Disordered" evidence="1">
    <location>
        <begin position="118"/>
        <end position="142"/>
    </location>
</feature>
<dbReference type="Pfam" id="PF00346">
    <property type="entry name" value="Complex1_49kDa"/>
    <property type="match status" value="1"/>
</dbReference>
<dbReference type="SUPFAM" id="SSF56770">
    <property type="entry name" value="HydA/Nqo6-like"/>
    <property type="match status" value="1"/>
</dbReference>
<feature type="domain" description="NADH-quinone oxidoreductase subunit D" evidence="2">
    <location>
        <begin position="275"/>
        <end position="357"/>
    </location>
</feature>
<dbReference type="OrthoDB" id="6178681at2"/>
<accession>A0A365TI34</accession>
<keyword evidence="4" id="KW-1185">Reference proteome</keyword>
<sequence length="438" mass="47888">MAVNWLRKLASHKRAPVFPVLGKQGDKALRYLALSPEIELVDSPRHASVLLIAGEVPADRLEPLRRVHDQLPDPFTTLWFRNEPWPHLENVDRIDDLTDLPAALTKAHRELMTGQRDSGCRILSDRPPNPWKGEGDFGQGGEGMMGGVPYGRPMAMNMQEDISDGLTLDSLTFRLGPFFMAFPPGMAAEVTLQGDLVQSWETQLEPYPQRLDAVFFNARKHPVPIAEIELARARHHLQRLYHALHLAGLEALSLSSLRLAHGLSTSSTLDGLRRRLVRSGFFHLAAVGGGLLNTEQARQFGGPAARAAGLADDLRSHDAGYRRLGFSPVCQNGGGVSARWKQILDEVEQSLMLARQAERDEVYTNDVDCIETPRGPWDEQPPEDASAILDEILPGLEWGDALATIASLDIAAVADRGGGTQSPGESRAVQGGSGNVVK</sequence>